<keyword evidence="2" id="KW-1185">Reference proteome</keyword>
<accession>A0ABY6J8V9</accession>
<proteinExistence type="predicted"/>
<evidence type="ECO:0000313" key="1">
    <source>
        <dbReference type="EMBL" id="UYQ95920.1"/>
    </source>
</evidence>
<organism evidence="1 2">
    <name type="scientific">Chitinophaga horti</name>
    <dbReference type="NCBI Taxonomy" id="2920382"/>
    <lineage>
        <taxon>Bacteria</taxon>
        <taxon>Pseudomonadati</taxon>
        <taxon>Bacteroidota</taxon>
        <taxon>Chitinophagia</taxon>
        <taxon>Chitinophagales</taxon>
        <taxon>Chitinophagaceae</taxon>
        <taxon>Chitinophaga</taxon>
    </lineage>
</organism>
<name>A0ABY6J8V9_9BACT</name>
<dbReference type="RefSeq" id="WP_264283591.1">
    <property type="nucleotide sequence ID" value="NZ_CP107006.1"/>
</dbReference>
<protein>
    <submittedName>
        <fullName evidence="1">Uncharacterized protein</fullName>
    </submittedName>
</protein>
<dbReference type="EMBL" id="CP107006">
    <property type="protein sequence ID" value="UYQ95920.1"/>
    <property type="molecule type" value="Genomic_DNA"/>
</dbReference>
<evidence type="ECO:0000313" key="2">
    <source>
        <dbReference type="Proteomes" id="UP001162741"/>
    </source>
</evidence>
<sequence>MTDIHFHQERKKFNLLKRLPRITKRPFTSRKAVKDVTTAGTAARNIYRAIAEVIETSHDPSFQHRLHEAMHKVVLADKGNPPGKKELKLANLKRLRSMRIFKNNAITVKTKVKRNRSGTIDVFIQQPGLQAPAAVTYIEYRAVAVCPDYRHRYSRILISNPYILSKAEELPDLTLELQSASCRPCLVILEARAYKMRGGNLLPVDFTDHNAADIIAVLPAVKKIVLRRKDPKVSEKTAEYWNYVSQRKGFGGMQQN</sequence>
<dbReference type="Proteomes" id="UP001162741">
    <property type="component" value="Chromosome"/>
</dbReference>
<gene>
    <name evidence="1" type="ORF">MKQ68_12495</name>
</gene>
<reference evidence="1" key="1">
    <citation type="submission" date="2022-10" db="EMBL/GenBank/DDBJ databases">
        <title>Chitinophaga sp. nov., isolated from soil.</title>
        <authorList>
            <person name="Jeon C.O."/>
        </authorList>
    </citation>
    <scope>NUCLEOTIDE SEQUENCE</scope>
    <source>
        <strain evidence="1">R8</strain>
    </source>
</reference>